<sequence length="75" mass="8627">MAKKKALVDSAKERLYARDHEEPELSQSAEEGVFHAPEEVDGEYFCRWDEEDWPCSWVVDTEAKRVAALEAANEQ</sequence>
<evidence type="ECO:0000313" key="2">
    <source>
        <dbReference type="Proteomes" id="UP000225204"/>
    </source>
</evidence>
<protein>
    <submittedName>
        <fullName evidence="1">Uncharacterized protein</fullName>
    </submittedName>
</protein>
<keyword evidence="2" id="KW-1185">Reference proteome</keyword>
<organism evidence="1 2">
    <name type="scientific">Arthrobacter phage Molivia</name>
    <dbReference type="NCBI Taxonomy" id="2015839"/>
    <lineage>
        <taxon>Viruses</taxon>
        <taxon>Duplodnaviria</taxon>
        <taxon>Heunggongvirae</taxon>
        <taxon>Uroviricota</taxon>
        <taxon>Caudoviricetes</taxon>
        <taxon>Amigovirus</taxon>
        <taxon>Amigovirus molivia</taxon>
    </lineage>
</organism>
<accession>A0A286N4D3</accession>
<proteinExistence type="predicted"/>
<reference evidence="2" key="1">
    <citation type="submission" date="2017-06" db="EMBL/GenBank/DDBJ databases">
        <authorList>
            <person name="Kim H.J."/>
            <person name="Triplett B.A."/>
        </authorList>
    </citation>
    <scope>NUCLEOTIDE SEQUENCE [LARGE SCALE GENOMIC DNA]</scope>
</reference>
<dbReference type="RefSeq" id="YP_009610139.1">
    <property type="nucleotide sequence ID" value="NC_042001.1"/>
</dbReference>
<name>A0A286N4D3_9CAUD</name>
<dbReference type="KEGG" id="vg:40086226"/>
<dbReference type="Proteomes" id="UP000225204">
    <property type="component" value="Segment"/>
</dbReference>
<dbReference type="GeneID" id="40086226"/>
<dbReference type="OrthoDB" id="39552at10239"/>
<dbReference type="EMBL" id="MF185731">
    <property type="protein sequence ID" value="ASX99240.1"/>
    <property type="molecule type" value="Genomic_DNA"/>
</dbReference>
<evidence type="ECO:0000313" key="1">
    <source>
        <dbReference type="EMBL" id="ASX99240.1"/>
    </source>
</evidence>
<gene>
    <name evidence="1" type="primary">11</name>
    <name evidence="1" type="ORF">SEA_MOLIVIA_11</name>
</gene>